<dbReference type="InterPro" id="IPR000515">
    <property type="entry name" value="MetI-like"/>
</dbReference>
<keyword evidence="3" id="KW-1003">Cell membrane</keyword>
<dbReference type="CDD" id="cd06261">
    <property type="entry name" value="TM_PBP2"/>
    <property type="match status" value="1"/>
</dbReference>
<feature type="transmembrane region" description="Helical" evidence="7">
    <location>
        <begin position="280"/>
        <end position="303"/>
    </location>
</feature>
<keyword evidence="5 7" id="KW-1133">Transmembrane helix</keyword>
<evidence type="ECO:0000256" key="4">
    <source>
        <dbReference type="ARBA" id="ARBA00022692"/>
    </source>
</evidence>
<name>C4WQM9_9HYPH</name>
<evidence type="ECO:0000256" key="3">
    <source>
        <dbReference type="ARBA" id="ARBA00022475"/>
    </source>
</evidence>
<organism evidence="9 10">
    <name type="scientific">Brucella intermedia LMG 3301</name>
    <dbReference type="NCBI Taxonomy" id="641118"/>
    <lineage>
        <taxon>Bacteria</taxon>
        <taxon>Pseudomonadati</taxon>
        <taxon>Pseudomonadota</taxon>
        <taxon>Alphaproteobacteria</taxon>
        <taxon>Hyphomicrobiales</taxon>
        <taxon>Brucellaceae</taxon>
        <taxon>Brucella/Ochrobactrum group</taxon>
        <taxon>Brucella</taxon>
    </lineage>
</organism>
<evidence type="ECO:0000256" key="6">
    <source>
        <dbReference type="ARBA" id="ARBA00023136"/>
    </source>
</evidence>
<evidence type="ECO:0000259" key="8">
    <source>
        <dbReference type="PROSITE" id="PS50928"/>
    </source>
</evidence>
<feature type="transmembrane region" description="Helical" evidence="7">
    <location>
        <begin position="44"/>
        <end position="64"/>
    </location>
</feature>
<dbReference type="PANTHER" id="PTHR30151:SF0">
    <property type="entry name" value="ABC TRANSPORTER PERMEASE PROTEIN MJ0413-RELATED"/>
    <property type="match status" value="1"/>
</dbReference>
<keyword evidence="6 7" id="KW-0472">Membrane</keyword>
<dbReference type="Gene3D" id="1.10.3720.10">
    <property type="entry name" value="MetI-like"/>
    <property type="match status" value="1"/>
</dbReference>
<evidence type="ECO:0000313" key="10">
    <source>
        <dbReference type="Proteomes" id="UP000004386"/>
    </source>
</evidence>
<dbReference type="GO" id="GO:0005886">
    <property type="term" value="C:plasma membrane"/>
    <property type="evidence" value="ECO:0007669"/>
    <property type="project" value="UniProtKB-SubCell"/>
</dbReference>
<comment type="subcellular location">
    <subcellularLocation>
        <location evidence="1 7">Cell membrane</location>
        <topology evidence="1 7">Multi-pass membrane protein</topology>
    </subcellularLocation>
</comment>
<proteinExistence type="inferred from homology"/>
<comment type="similarity">
    <text evidence="7">Belongs to the binding-protein-dependent transport system permease family.</text>
</comment>
<dbReference type="PROSITE" id="PS50928">
    <property type="entry name" value="ABC_TM1"/>
    <property type="match status" value="1"/>
</dbReference>
<reference evidence="9 10" key="1">
    <citation type="submission" date="2009-05" db="EMBL/GenBank/DDBJ databases">
        <authorList>
            <person name="Setubal J.C."/>
            <person name="Boyle S."/>
            <person name="Crasta O.R."/>
            <person name="Gillespie J.J."/>
            <person name="Kenyon R.W."/>
            <person name="Lu J."/>
            <person name="Mane S."/>
            <person name="Nagrani S."/>
            <person name="Shallom J.M."/>
            <person name="Shallom S."/>
            <person name="Shukla M."/>
            <person name="Snyder E.E."/>
            <person name="Sobral B.W."/>
            <person name="Wattam A.R."/>
            <person name="Will R."/>
            <person name="Williams K."/>
            <person name="Yoo H."/>
            <person name="Munk C."/>
            <person name="Tapia R."/>
            <person name="Green L."/>
            <person name="Rogers Y."/>
            <person name="Detter J.C."/>
            <person name="Bruce D."/>
            <person name="Brettin T.S."/>
            <person name="Tsolis R."/>
        </authorList>
    </citation>
    <scope>NUCLEOTIDE SEQUENCE [LARGE SCALE GENOMIC DNA]</scope>
    <source>
        <strain evidence="9 10">LMG 3301</strain>
    </source>
</reference>
<feature type="transmembrane region" description="Helical" evidence="7">
    <location>
        <begin position="116"/>
        <end position="140"/>
    </location>
</feature>
<feature type="transmembrane region" description="Helical" evidence="7">
    <location>
        <begin position="84"/>
        <end position="104"/>
    </location>
</feature>
<feature type="transmembrane region" description="Helical" evidence="7">
    <location>
        <begin position="167"/>
        <end position="189"/>
    </location>
</feature>
<accession>C4WQM9</accession>
<keyword evidence="4 7" id="KW-0812">Transmembrane</keyword>
<dbReference type="EMBL" id="ACQA01000002">
    <property type="protein sequence ID" value="EEQ94538.1"/>
    <property type="molecule type" value="Genomic_DNA"/>
</dbReference>
<dbReference type="Pfam" id="PF00528">
    <property type="entry name" value="BPD_transp_1"/>
    <property type="match status" value="1"/>
</dbReference>
<evidence type="ECO:0000256" key="1">
    <source>
        <dbReference type="ARBA" id="ARBA00004651"/>
    </source>
</evidence>
<evidence type="ECO:0000256" key="5">
    <source>
        <dbReference type="ARBA" id="ARBA00022989"/>
    </source>
</evidence>
<keyword evidence="2 7" id="KW-0813">Transport</keyword>
<dbReference type="Proteomes" id="UP000004386">
    <property type="component" value="Unassembled WGS sequence"/>
</dbReference>
<sequence>MSSGQIPIRIHLPKRSSPMSSPDTVYISSKGDAREALPSALRRSLWPFVAVVAWAIVSAISFFLPNVVVGFAEPLYVRETNGVFIGWTILLAVGAALVAVHPVFGKRLVYWSPWLTALAIFFGVWELLTAKFAVLPVPFFQPPSSLLEVYLDDWPRLLDSLYNSFKLLASGFVLGAIAGFLTGVSIGWVQAIGYWVHPVLRFLGPIPSTALLPMAFYFFPSGFSAAVFLIALATWFPLTVLTWSGVASVDKAYYDVARTLGASQLFLILRVAIPAALPHVFVGLFMGLGASFSVLVAAEMMGVKSGLGWYLQWAQGWAAYNNLYGALIIMAIVFSGLITLLFTVRDRVLTWQKGDVKW</sequence>
<feature type="transmembrane region" description="Helical" evidence="7">
    <location>
        <begin position="210"/>
        <end position="236"/>
    </location>
</feature>
<evidence type="ECO:0000256" key="7">
    <source>
        <dbReference type="RuleBase" id="RU363032"/>
    </source>
</evidence>
<dbReference type="AlphaFoldDB" id="C4WQM9"/>
<protein>
    <submittedName>
        <fullName evidence="9">Binding-protein-dependent transport systems inner membrane component</fullName>
    </submittedName>
</protein>
<evidence type="ECO:0000256" key="2">
    <source>
        <dbReference type="ARBA" id="ARBA00022448"/>
    </source>
</evidence>
<dbReference type="HOGENOM" id="CLU_046113_0_1_5"/>
<dbReference type="SUPFAM" id="SSF161098">
    <property type="entry name" value="MetI-like"/>
    <property type="match status" value="1"/>
</dbReference>
<feature type="transmembrane region" description="Helical" evidence="7">
    <location>
        <begin position="323"/>
        <end position="344"/>
    </location>
</feature>
<comment type="caution">
    <text evidence="9">The sequence shown here is derived from an EMBL/GenBank/DDBJ whole genome shotgun (WGS) entry which is preliminary data.</text>
</comment>
<dbReference type="GO" id="GO:0055085">
    <property type="term" value="P:transmembrane transport"/>
    <property type="evidence" value="ECO:0007669"/>
    <property type="project" value="InterPro"/>
</dbReference>
<gene>
    <name evidence="9" type="ORF">OINT_2001771</name>
</gene>
<dbReference type="InterPro" id="IPR035906">
    <property type="entry name" value="MetI-like_sf"/>
</dbReference>
<dbReference type="PANTHER" id="PTHR30151">
    <property type="entry name" value="ALKANE SULFONATE ABC TRANSPORTER-RELATED, MEMBRANE SUBUNIT"/>
    <property type="match status" value="1"/>
</dbReference>
<feature type="domain" description="ABC transmembrane type-1" evidence="8">
    <location>
        <begin position="161"/>
        <end position="345"/>
    </location>
</feature>
<evidence type="ECO:0000313" key="9">
    <source>
        <dbReference type="EMBL" id="EEQ94538.1"/>
    </source>
</evidence>